<protein>
    <submittedName>
        <fullName evidence="1">Jg3105 protein</fullName>
    </submittedName>
</protein>
<gene>
    <name evidence="1" type="primary">jg3105</name>
    <name evidence="1" type="ORF">PAEG_LOCUS12597</name>
</gene>
<evidence type="ECO:0000313" key="1">
    <source>
        <dbReference type="EMBL" id="CAH2234871.1"/>
    </source>
</evidence>
<dbReference type="Proteomes" id="UP000838756">
    <property type="component" value="Unassembled WGS sequence"/>
</dbReference>
<accession>A0A8S4RDB6</accession>
<dbReference type="EMBL" id="CAKXAJ010025089">
    <property type="protein sequence ID" value="CAH2234871.1"/>
    <property type="molecule type" value="Genomic_DNA"/>
</dbReference>
<evidence type="ECO:0000313" key="2">
    <source>
        <dbReference type="Proteomes" id="UP000838756"/>
    </source>
</evidence>
<proteinExistence type="predicted"/>
<dbReference type="AlphaFoldDB" id="A0A8S4RDB6"/>
<keyword evidence="2" id="KW-1185">Reference proteome</keyword>
<name>A0A8S4RDB6_9NEOP</name>
<comment type="caution">
    <text evidence="1">The sequence shown here is derived from an EMBL/GenBank/DDBJ whole genome shotgun (WGS) entry which is preliminary data.</text>
</comment>
<sequence length="97" mass="11319">MACLMINGEPWPTNRPALRRASKEHVPYRYRPKSNNLRRRCLDPVINNTGNHALQTGRQRRCLAAEKGMTYSVICHKKLYFHFMSSSSTHYTDLIQL</sequence>
<reference evidence="1" key="1">
    <citation type="submission" date="2022-03" db="EMBL/GenBank/DDBJ databases">
        <authorList>
            <person name="Lindestad O."/>
        </authorList>
    </citation>
    <scope>NUCLEOTIDE SEQUENCE</scope>
</reference>
<organism evidence="1 2">
    <name type="scientific">Pararge aegeria aegeria</name>
    <dbReference type="NCBI Taxonomy" id="348720"/>
    <lineage>
        <taxon>Eukaryota</taxon>
        <taxon>Metazoa</taxon>
        <taxon>Ecdysozoa</taxon>
        <taxon>Arthropoda</taxon>
        <taxon>Hexapoda</taxon>
        <taxon>Insecta</taxon>
        <taxon>Pterygota</taxon>
        <taxon>Neoptera</taxon>
        <taxon>Endopterygota</taxon>
        <taxon>Lepidoptera</taxon>
        <taxon>Glossata</taxon>
        <taxon>Ditrysia</taxon>
        <taxon>Papilionoidea</taxon>
        <taxon>Nymphalidae</taxon>
        <taxon>Satyrinae</taxon>
        <taxon>Satyrini</taxon>
        <taxon>Parargina</taxon>
        <taxon>Pararge</taxon>
    </lineage>
</organism>